<sequence length="193" mass="20778">MPPLLDSRRHTPRRPCRRWQPQECQTVPHYYCYHQPRPGAGTVLSSSHHDFRSFSAAAPQLLVPFAADHGGAVPFVGDAKVCGSFTSLLSTQGSGLLALGGFGLGIGSGLEDVGFGLGRAVWPFQGVVENGAMSVNAGGSTMAGHTWQLENENGGFVGGGLFRFARSCYFHTRKFYEMKSCNVFGFVFVRSGD</sequence>
<name>A0AAW2NKZ1_9LAMI</name>
<reference evidence="1" key="1">
    <citation type="submission" date="2020-06" db="EMBL/GenBank/DDBJ databases">
        <authorList>
            <person name="Li T."/>
            <person name="Hu X."/>
            <person name="Zhang T."/>
            <person name="Song X."/>
            <person name="Zhang H."/>
            <person name="Dai N."/>
            <person name="Sheng W."/>
            <person name="Hou X."/>
            <person name="Wei L."/>
        </authorList>
    </citation>
    <scope>NUCLEOTIDE SEQUENCE</scope>
    <source>
        <strain evidence="1">G01</strain>
        <tissue evidence="1">Leaf</tissue>
    </source>
</reference>
<organism evidence="1">
    <name type="scientific">Sesamum angustifolium</name>
    <dbReference type="NCBI Taxonomy" id="2727405"/>
    <lineage>
        <taxon>Eukaryota</taxon>
        <taxon>Viridiplantae</taxon>
        <taxon>Streptophyta</taxon>
        <taxon>Embryophyta</taxon>
        <taxon>Tracheophyta</taxon>
        <taxon>Spermatophyta</taxon>
        <taxon>Magnoliopsida</taxon>
        <taxon>eudicotyledons</taxon>
        <taxon>Gunneridae</taxon>
        <taxon>Pentapetalae</taxon>
        <taxon>asterids</taxon>
        <taxon>lamiids</taxon>
        <taxon>Lamiales</taxon>
        <taxon>Pedaliaceae</taxon>
        <taxon>Sesamum</taxon>
    </lineage>
</organism>
<proteinExistence type="predicted"/>
<reference evidence="1" key="2">
    <citation type="journal article" date="2024" name="Plant">
        <title>Genomic evolution and insights into agronomic trait innovations of Sesamum species.</title>
        <authorList>
            <person name="Miao H."/>
            <person name="Wang L."/>
            <person name="Qu L."/>
            <person name="Liu H."/>
            <person name="Sun Y."/>
            <person name="Le M."/>
            <person name="Wang Q."/>
            <person name="Wei S."/>
            <person name="Zheng Y."/>
            <person name="Lin W."/>
            <person name="Duan Y."/>
            <person name="Cao H."/>
            <person name="Xiong S."/>
            <person name="Wang X."/>
            <person name="Wei L."/>
            <person name="Li C."/>
            <person name="Ma Q."/>
            <person name="Ju M."/>
            <person name="Zhao R."/>
            <person name="Li G."/>
            <person name="Mu C."/>
            <person name="Tian Q."/>
            <person name="Mei H."/>
            <person name="Zhang T."/>
            <person name="Gao T."/>
            <person name="Zhang H."/>
        </authorList>
    </citation>
    <scope>NUCLEOTIDE SEQUENCE</scope>
    <source>
        <strain evidence="1">G01</strain>
    </source>
</reference>
<gene>
    <name evidence="1" type="ORF">Sangu_1248700</name>
</gene>
<protein>
    <submittedName>
        <fullName evidence="1">Uncharacterized protein</fullName>
    </submittedName>
</protein>
<evidence type="ECO:0000313" key="1">
    <source>
        <dbReference type="EMBL" id="KAL0343613.1"/>
    </source>
</evidence>
<comment type="caution">
    <text evidence="1">The sequence shown here is derived from an EMBL/GenBank/DDBJ whole genome shotgun (WGS) entry which is preliminary data.</text>
</comment>
<accession>A0AAW2NKZ1</accession>
<dbReference type="AlphaFoldDB" id="A0AAW2NKZ1"/>
<dbReference type="EMBL" id="JACGWK010000007">
    <property type="protein sequence ID" value="KAL0343613.1"/>
    <property type="molecule type" value="Genomic_DNA"/>
</dbReference>